<dbReference type="InterPro" id="IPR000073">
    <property type="entry name" value="AB_hydrolase_1"/>
</dbReference>
<protein>
    <submittedName>
        <fullName evidence="2">Alpha/beta hydrolase</fullName>
    </submittedName>
</protein>
<dbReference type="InterPro" id="IPR050471">
    <property type="entry name" value="AB_hydrolase"/>
</dbReference>
<name>A0ABQ3JEA7_9PSEU</name>
<dbReference type="Pfam" id="PF00561">
    <property type="entry name" value="Abhydrolase_1"/>
    <property type="match status" value="1"/>
</dbReference>
<dbReference type="Gene3D" id="3.40.50.1820">
    <property type="entry name" value="alpha/beta hydrolase"/>
    <property type="match status" value="1"/>
</dbReference>
<dbReference type="PANTHER" id="PTHR43433">
    <property type="entry name" value="HYDROLASE, ALPHA/BETA FOLD FAMILY PROTEIN"/>
    <property type="match status" value="1"/>
</dbReference>
<dbReference type="PANTHER" id="PTHR43433:SF5">
    <property type="entry name" value="AB HYDROLASE-1 DOMAIN-CONTAINING PROTEIN"/>
    <property type="match status" value="1"/>
</dbReference>
<comment type="caution">
    <text evidence="2">The sequence shown here is derived from an EMBL/GenBank/DDBJ whole genome shotgun (WGS) entry which is preliminary data.</text>
</comment>
<dbReference type="GO" id="GO:0016787">
    <property type="term" value="F:hydrolase activity"/>
    <property type="evidence" value="ECO:0007669"/>
    <property type="project" value="UniProtKB-KW"/>
</dbReference>
<dbReference type="Proteomes" id="UP000605897">
    <property type="component" value="Unassembled WGS sequence"/>
</dbReference>
<reference evidence="3" key="1">
    <citation type="journal article" date="2019" name="Int. J. Syst. Evol. Microbiol.">
        <title>The Global Catalogue of Microorganisms (GCM) 10K type strain sequencing project: providing services to taxonomists for standard genome sequencing and annotation.</title>
        <authorList>
            <consortium name="The Broad Institute Genomics Platform"/>
            <consortium name="The Broad Institute Genome Sequencing Center for Infectious Disease"/>
            <person name="Wu L."/>
            <person name="Ma J."/>
        </authorList>
    </citation>
    <scope>NUCLEOTIDE SEQUENCE [LARGE SCALE GENOMIC DNA]</scope>
    <source>
        <strain evidence="3">CGMCC 4.7677</strain>
    </source>
</reference>
<sequence length="297" mass="32734">MTATVRRRGTDRRFSTSDGTVLHVDASGPRDAAVTLVLVHAWTQDHLEWDPVLPLLPTGVRVLRYDHRGHGWSEPAKPGTATVAQLADDLAELITELAPEGRLVLAGHSMGGMTVMALAERHPELVESRVDGVAFIATSCCDMDRLTLGLKGRAGRVAARVDKTFGRLLNRWGTDHVPIPAPLARPSVKWLAFGKKVRRADVRAMTEQFLRAHPRSVGGFRDSMSDHDRRKALATLRGTPTVVMVGDRDRITPVHHARVIAEELPDAEFVLFPGAGHELTYERTREVAKRLSRLVAN</sequence>
<evidence type="ECO:0000259" key="1">
    <source>
        <dbReference type="Pfam" id="PF00561"/>
    </source>
</evidence>
<accession>A0ABQ3JEA7</accession>
<dbReference type="RefSeq" id="WP_191248676.1">
    <property type="nucleotide sequence ID" value="NZ_BNAU01000010.1"/>
</dbReference>
<gene>
    <name evidence="2" type="ORF">GCM10017786_67250</name>
</gene>
<dbReference type="EMBL" id="BNAU01000010">
    <property type="protein sequence ID" value="GHF23574.1"/>
    <property type="molecule type" value="Genomic_DNA"/>
</dbReference>
<feature type="domain" description="AB hydrolase-1" evidence="1">
    <location>
        <begin position="35"/>
        <end position="282"/>
    </location>
</feature>
<proteinExistence type="predicted"/>
<dbReference type="InterPro" id="IPR029058">
    <property type="entry name" value="AB_hydrolase_fold"/>
</dbReference>
<organism evidence="2 3">
    <name type="scientific">Amycolatopsis deserti</name>
    <dbReference type="NCBI Taxonomy" id="185696"/>
    <lineage>
        <taxon>Bacteria</taxon>
        <taxon>Bacillati</taxon>
        <taxon>Actinomycetota</taxon>
        <taxon>Actinomycetes</taxon>
        <taxon>Pseudonocardiales</taxon>
        <taxon>Pseudonocardiaceae</taxon>
        <taxon>Amycolatopsis</taxon>
    </lineage>
</organism>
<evidence type="ECO:0000313" key="3">
    <source>
        <dbReference type="Proteomes" id="UP000605897"/>
    </source>
</evidence>
<keyword evidence="3" id="KW-1185">Reference proteome</keyword>
<dbReference type="SUPFAM" id="SSF53474">
    <property type="entry name" value="alpha/beta-Hydrolases"/>
    <property type="match status" value="1"/>
</dbReference>
<keyword evidence="2" id="KW-0378">Hydrolase</keyword>
<evidence type="ECO:0000313" key="2">
    <source>
        <dbReference type="EMBL" id="GHF23574.1"/>
    </source>
</evidence>